<evidence type="ECO:0000313" key="1">
    <source>
        <dbReference type="EMBL" id="KAH7667179.1"/>
    </source>
</evidence>
<gene>
    <name evidence="1" type="ORF">IHE45_12G042900</name>
</gene>
<dbReference type="Proteomes" id="UP000827976">
    <property type="component" value="Chromosome 12"/>
</dbReference>
<reference evidence="2" key="1">
    <citation type="journal article" date="2022" name="Nat. Commun.">
        <title>Chromosome evolution and the genetic basis of agronomically important traits in greater yam.</title>
        <authorList>
            <person name="Bredeson J.V."/>
            <person name="Lyons J.B."/>
            <person name="Oniyinde I.O."/>
            <person name="Okereke N.R."/>
            <person name="Kolade O."/>
            <person name="Nnabue I."/>
            <person name="Nwadili C.O."/>
            <person name="Hribova E."/>
            <person name="Parker M."/>
            <person name="Nwogha J."/>
            <person name="Shu S."/>
            <person name="Carlson J."/>
            <person name="Kariba R."/>
            <person name="Muthemba S."/>
            <person name="Knop K."/>
            <person name="Barton G.J."/>
            <person name="Sherwood A.V."/>
            <person name="Lopez-Montes A."/>
            <person name="Asiedu R."/>
            <person name="Jamnadass R."/>
            <person name="Muchugi A."/>
            <person name="Goodstein D."/>
            <person name="Egesi C.N."/>
            <person name="Featherston J."/>
            <person name="Asfaw A."/>
            <person name="Simpson G.G."/>
            <person name="Dolezel J."/>
            <person name="Hendre P.S."/>
            <person name="Van Deynze A."/>
            <person name="Kumar P.L."/>
            <person name="Obidiegwu J.E."/>
            <person name="Bhattacharjee R."/>
            <person name="Rokhsar D.S."/>
        </authorList>
    </citation>
    <scope>NUCLEOTIDE SEQUENCE [LARGE SCALE GENOMIC DNA]</scope>
    <source>
        <strain evidence="2">cv. TDa95/00328</strain>
    </source>
</reference>
<evidence type="ECO:0000313" key="2">
    <source>
        <dbReference type="Proteomes" id="UP000827976"/>
    </source>
</evidence>
<comment type="caution">
    <text evidence="1">The sequence shown here is derived from an EMBL/GenBank/DDBJ whole genome shotgun (WGS) entry which is preliminary data.</text>
</comment>
<organism evidence="1 2">
    <name type="scientific">Dioscorea alata</name>
    <name type="common">Purple yam</name>
    <dbReference type="NCBI Taxonomy" id="55571"/>
    <lineage>
        <taxon>Eukaryota</taxon>
        <taxon>Viridiplantae</taxon>
        <taxon>Streptophyta</taxon>
        <taxon>Embryophyta</taxon>
        <taxon>Tracheophyta</taxon>
        <taxon>Spermatophyta</taxon>
        <taxon>Magnoliopsida</taxon>
        <taxon>Liliopsida</taxon>
        <taxon>Dioscoreales</taxon>
        <taxon>Dioscoreaceae</taxon>
        <taxon>Dioscorea</taxon>
    </lineage>
</organism>
<keyword evidence="2" id="KW-1185">Reference proteome</keyword>
<name>A0ACB7V230_DIOAL</name>
<proteinExistence type="predicted"/>
<dbReference type="EMBL" id="CM037022">
    <property type="protein sequence ID" value="KAH7667179.1"/>
    <property type="molecule type" value="Genomic_DNA"/>
</dbReference>
<sequence length="183" mass="19648">MKINFPTFFTSKDSKLSKKSKKNSNSSSSFSSSSSEDSISSSITRSPKTVLPPSPTSDLFDVDKITARDLETVIRRLGHSPISDEDLSLILAEIVADDGCIPLESLTPKPSGPADLHDAFAVFDADGDGRISAEELLGVFVALGDDGCTIEQCRRMIGAVDSDGDGFVCFQDFVRLMDGQRSC</sequence>
<protein>
    <submittedName>
        <fullName evidence="1">Calcium-binding protein CML protein</fullName>
    </submittedName>
</protein>
<accession>A0ACB7V230</accession>